<evidence type="ECO:0000256" key="3">
    <source>
        <dbReference type="ARBA" id="ARBA00037140"/>
    </source>
</evidence>
<comment type="similarity">
    <text evidence="1">Belongs to the CWC16 family.</text>
</comment>
<evidence type="ECO:0000256" key="4">
    <source>
        <dbReference type="ARBA" id="ARBA00041764"/>
    </source>
</evidence>
<evidence type="ECO:0000256" key="1">
    <source>
        <dbReference type="ARBA" id="ARBA00005595"/>
    </source>
</evidence>
<dbReference type="Proteomes" id="UP001652583">
    <property type="component" value="Chromosome A2"/>
</dbReference>
<reference evidence="7" key="1">
    <citation type="submission" date="2025-08" db="UniProtKB">
        <authorList>
            <consortium name="RefSeq"/>
        </authorList>
    </citation>
    <scope>IDENTIFICATION</scope>
    <source>
        <tissue evidence="7">Blood</tissue>
    </source>
</reference>
<dbReference type="InterPro" id="IPR007590">
    <property type="entry name" value="Saf4/Yju2"/>
</dbReference>
<evidence type="ECO:0000256" key="2">
    <source>
        <dbReference type="ARBA" id="ARBA00029515"/>
    </source>
</evidence>
<comment type="function">
    <text evidence="3">May be involved in mRNA splicing.</text>
</comment>
<gene>
    <name evidence="7" type="primary">YJU2B</name>
</gene>
<protein>
    <recommendedName>
        <fullName evidence="2">Probable splicing factor YJU2B</fullName>
    </recommendedName>
    <alternativeName>
        <fullName evidence="4">Coiled-coil domain-containing protein 130</fullName>
    </alternativeName>
</protein>
<dbReference type="Pfam" id="PF04502">
    <property type="entry name" value="Saf4_Yju2"/>
    <property type="match status" value="1"/>
</dbReference>
<dbReference type="PANTHER" id="PTHR12111:SF2">
    <property type="entry name" value="SPLICING FACTOR YJU2B-RELATED"/>
    <property type="match status" value="1"/>
</dbReference>
<name>A0ABM3PVR2_ACIJB</name>
<dbReference type="PANTHER" id="PTHR12111">
    <property type="entry name" value="SPLICING FACTOR YJU2"/>
    <property type="match status" value="1"/>
</dbReference>
<dbReference type="GeneID" id="106985686"/>
<organism evidence="6 7">
    <name type="scientific">Acinonyx jubatus</name>
    <name type="common">Cheetah</name>
    <dbReference type="NCBI Taxonomy" id="32536"/>
    <lineage>
        <taxon>Eukaryota</taxon>
        <taxon>Metazoa</taxon>
        <taxon>Chordata</taxon>
        <taxon>Craniata</taxon>
        <taxon>Vertebrata</taxon>
        <taxon>Euteleostomi</taxon>
        <taxon>Mammalia</taxon>
        <taxon>Eutheria</taxon>
        <taxon>Laurasiatheria</taxon>
        <taxon>Carnivora</taxon>
        <taxon>Feliformia</taxon>
        <taxon>Felidae</taxon>
        <taxon>Felinae</taxon>
        <taxon>Acinonyx</taxon>
    </lineage>
</organism>
<evidence type="ECO:0000313" key="6">
    <source>
        <dbReference type="Proteomes" id="UP001652583"/>
    </source>
</evidence>
<evidence type="ECO:0000313" key="7">
    <source>
        <dbReference type="RefSeq" id="XP_053075761.1"/>
    </source>
</evidence>
<accession>A0ABM3PVR2</accession>
<evidence type="ECO:0000256" key="5">
    <source>
        <dbReference type="SAM" id="MobiDB-lite"/>
    </source>
</evidence>
<keyword evidence="6" id="KW-1185">Reference proteome</keyword>
<sequence>MASPLAAGPRRDRLHQGPPIRLRRGNGHPSDWCSLQCRKEEGWQLLHNAHLQEDPPPRCSQPGMLFPRHLQGSLSFLGFLLQHHLSERPLPEQHSPPSTGCLCICCERGPCWDVSPSKSRLTSFTAVSSAAAAKPAAGQPRSGGFVECTKEQTPDRRSALGRWDGVCLTHSHDPRHRAWFRMKCHLCVNYIEMQTDPANCDYVIVSGAQRKEERWDMEDNEQVLTTEHEKKQKLETDAMFRLEHGEADRSTLKKALPTLSHIQEAQSAWKDDFALNSMLRKRFRVAPSGEPQLCLQQTLRGKESFELEHR</sequence>
<proteinExistence type="inferred from homology"/>
<dbReference type="RefSeq" id="XP_053075761.1">
    <property type="nucleotide sequence ID" value="XM_053219786.1"/>
</dbReference>
<feature type="region of interest" description="Disordered" evidence="5">
    <location>
        <begin position="1"/>
        <end position="25"/>
    </location>
</feature>